<evidence type="ECO:0000256" key="16">
    <source>
        <dbReference type="ARBA" id="ARBA00048686"/>
    </source>
</evidence>
<keyword evidence="5" id="KW-0276">Fatty acid metabolism</keyword>
<comment type="catalytic activity">
    <reaction evidence="15">
        <text>(2E)-dodecenoyl-CoA + NADPH + H(+) = dodecanoyl-CoA + NADP(+)</text>
        <dbReference type="Rhea" id="RHEA:44964"/>
        <dbReference type="ChEBI" id="CHEBI:15378"/>
        <dbReference type="ChEBI" id="CHEBI:57330"/>
        <dbReference type="ChEBI" id="CHEBI:57375"/>
        <dbReference type="ChEBI" id="CHEBI:57783"/>
        <dbReference type="ChEBI" id="CHEBI:58349"/>
    </reaction>
    <physiologicalReaction direction="left-to-right" evidence="15">
        <dbReference type="Rhea" id="RHEA:44965"/>
    </physiologicalReaction>
</comment>
<evidence type="ECO:0000256" key="9">
    <source>
        <dbReference type="ARBA" id="ARBA00023140"/>
    </source>
</evidence>
<feature type="region of interest" description="Disordered" evidence="21">
    <location>
        <begin position="203"/>
        <end position="227"/>
    </location>
</feature>
<evidence type="ECO:0000256" key="17">
    <source>
        <dbReference type="ARBA" id="ARBA00049108"/>
    </source>
</evidence>
<evidence type="ECO:0000256" key="3">
    <source>
        <dbReference type="ARBA" id="ARBA00022516"/>
    </source>
</evidence>
<keyword evidence="9" id="KW-0576">Peroxisome</keyword>
<evidence type="ECO:0000256" key="1">
    <source>
        <dbReference type="ARBA" id="ARBA00004275"/>
    </source>
</evidence>
<dbReference type="PANTHER" id="PTHR24317:SF7">
    <property type="entry name" value="PEROXISOMAL TRANS-2-ENOYL-COA REDUCTASE"/>
    <property type="match status" value="1"/>
</dbReference>
<accession>A0A0H2MG98</accession>
<dbReference type="InterPro" id="IPR052388">
    <property type="entry name" value="Peroxisomal_t2-enoyl-CoA_red"/>
</dbReference>
<comment type="catalytic activity">
    <reaction evidence="20">
        <text>(2E)-octenoyl-CoA + NADPH + H(+) = octanoyl-CoA + NADP(+)</text>
        <dbReference type="Rhea" id="RHEA:44952"/>
        <dbReference type="ChEBI" id="CHEBI:15378"/>
        <dbReference type="ChEBI" id="CHEBI:57386"/>
        <dbReference type="ChEBI" id="CHEBI:57783"/>
        <dbReference type="ChEBI" id="CHEBI:58349"/>
        <dbReference type="ChEBI" id="CHEBI:62242"/>
    </reaction>
    <physiologicalReaction direction="left-to-right" evidence="20">
        <dbReference type="Rhea" id="RHEA:44953"/>
    </physiologicalReaction>
</comment>
<comment type="caution">
    <text evidence="22">The sequence shown here is derived from an EMBL/GenBank/DDBJ whole genome shotgun (WGS) entry which is preliminary data.</text>
</comment>
<evidence type="ECO:0000256" key="8">
    <source>
        <dbReference type="ARBA" id="ARBA00023098"/>
    </source>
</evidence>
<sequence>MFEPSLMSGQRILVTGGGTGLGRAMAERFLGLGADVAICGRRQSVCEETAAEWRQQFPGRRIDTFGVDIRIAQNVDEMVESLFQSGGLTGLVNNAAGNFVAPTESLSPRAFDAIANIVFHGSFYVTQAVGKRWVAEAKAGKWKQGDAMRSVMSIIVTWVDNGSPYVVPSAMSKAGIEVMTKSLAVEWARHGIRLNAVGPGEIPTEGMSKRLNPGEEPGARSKKTNPMARTGRMSELQNLAAFLMAPGQCDWLTGQSIMMDGGNALATGGNFYELRQWSDDDWQAARERIEAQNQKDKAQR</sequence>
<organism evidence="22 23">
    <name type="scientific">Variovorax paradoxus</name>
    <dbReference type="NCBI Taxonomy" id="34073"/>
    <lineage>
        <taxon>Bacteria</taxon>
        <taxon>Pseudomonadati</taxon>
        <taxon>Pseudomonadota</taxon>
        <taxon>Betaproteobacteria</taxon>
        <taxon>Burkholderiales</taxon>
        <taxon>Comamonadaceae</taxon>
        <taxon>Variovorax</taxon>
    </lineage>
</organism>
<dbReference type="InterPro" id="IPR002347">
    <property type="entry name" value="SDR_fam"/>
</dbReference>
<comment type="catalytic activity">
    <reaction evidence="17">
        <text>(2E)-hexenoyl-CoA + NADPH + H(+) = hexanoyl-CoA + NADP(+)</text>
        <dbReference type="Rhea" id="RHEA:44956"/>
        <dbReference type="ChEBI" id="CHEBI:15378"/>
        <dbReference type="ChEBI" id="CHEBI:57783"/>
        <dbReference type="ChEBI" id="CHEBI:58349"/>
        <dbReference type="ChEBI" id="CHEBI:62077"/>
        <dbReference type="ChEBI" id="CHEBI:62620"/>
    </reaction>
    <physiologicalReaction direction="left-to-right" evidence="17">
        <dbReference type="Rhea" id="RHEA:44957"/>
    </physiologicalReaction>
</comment>
<dbReference type="GO" id="GO:0006633">
    <property type="term" value="P:fatty acid biosynthetic process"/>
    <property type="evidence" value="ECO:0007669"/>
    <property type="project" value="UniProtKB-KW"/>
</dbReference>
<evidence type="ECO:0000256" key="12">
    <source>
        <dbReference type="ARBA" id="ARBA00038622"/>
    </source>
</evidence>
<comment type="catalytic activity">
    <reaction evidence="18">
        <text>a (2E)-enoyl-CoA + NADPH + H(+) = a 2,3-saturated acyl-CoA + NADP(+)</text>
        <dbReference type="Rhea" id="RHEA:33763"/>
        <dbReference type="ChEBI" id="CHEBI:15378"/>
        <dbReference type="ChEBI" id="CHEBI:57783"/>
        <dbReference type="ChEBI" id="CHEBI:58349"/>
        <dbReference type="ChEBI" id="CHEBI:58856"/>
        <dbReference type="ChEBI" id="CHEBI:65111"/>
        <dbReference type="EC" id="1.3.1.38"/>
    </reaction>
    <physiologicalReaction direction="left-to-right" evidence="18">
        <dbReference type="Rhea" id="RHEA:33764"/>
    </physiologicalReaction>
</comment>
<evidence type="ECO:0000256" key="7">
    <source>
        <dbReference type="ARBA" id="ARBA00023002"/>
    </source>
</evidence>
<name>A0A0H2MG98_VARPD</name>
<comment type="subcellular location">
    <subcellularLocation>
        <location evidence="1">Peroxisome</location>
    </subcellularLocation>
</comment>
<proteinExistence type="predicted"/>
<evidence type="ECO:0000313" key="22">
    <source>
        <dbReference type="EMBL" id="KLN55865.1"/>
    </source>
</evidence>
<evidence type="ECO:0000256" key="11">
    <source>
        <dbReference type="ARBA" id="ARBA00037124"/>
    </source>
</evidence>
<evidence type="ECO:0000256" key="6">
    <source>
        <dbReference type="ARBA" id="ARBA00022857"/>
    </source>
</evidence>
<comment type="function">
    <text evidence="11">Participates in chain elongation of fatty acids. Catalyzes the reduction of trans-2-enoyl-CoAs of varying chain lengths from 6:1 to 16:1, having maximum activity with 10:1 CoA. Has no 2,4-dienoyl-CoA reductase activity.</text>
</comment>
<evidence type="ECO:0000256" key="19">
    <source>
        <dbReference type="ARBA" id="ARBA00049386"/>
    </source>
</evidence>
<comment type="subunit">
    <text evidence="12">Interacts with PEX5, probably required to target it into peroxisomes.</text>
</comment>
<comment type="catalytic activity">
    <reaction evidence="19">
        <text>(2E)-decenoyl-CoA + NADPH + H(+) = decanoyl-CoA + NADP(+)</text>
        <dbReference type="Rhea" id="RHEA:44960"/>
        <dbReference type="ChEBI" id="CHEBI:15378"/>
        <dbReference type="ChEBI" id="CHEBI:57783"/>
        <dbReference type="ChEBI" id="CHEBI:58349"/>
        <dbReference type="ChEBI" id="CHEBI:61406"/>
        <dbReference type="ChEBI" id="CHEBI:61430"/>
    </reaction>
    <physiologicalReaction direction="left-to-right" evidence="19">
        <dbReference type="Rhea" id="RHEA:44961"/>
    </physiologicalReaction>
</comment>
<evidence type="ECO:0000256" key="10">
    <source>
        <dbReference type="ARBA" id="ARBA00023160"/>
    </source>
</evidence>
<dbReference type="GO" id="GO:0019166">
    <property type="term" value="F:trans-2-enoyl-CoA reductase (NADPH) activity"/>
    <property type="evidence" value="ECO:0007669"/>
    <property type="project" value="UniProtKB-EC"/>
</dbReference>
<dbReference type="PRINTS" id="PR00081">
    <property type="entry name" value="GDHRDH"/>
</dbReference>
<dbReference type="EC" id="1.3.1.38" evidence="13"/>
<keyword evidence="7 22" id="KW-0560">Oxidoreductase</keyword>
<dbReference type="PANTHER" id="PTHR24317">
    <property type="entry name" value="PEROXISOMAL TRANS-2-ENOYL-COA REDUCTASE"/>
    <property type="match status" value="1"/>
</dbReference>
<evidence type="ECO:0000256" key="14">
    <source>
        <dbReference type="ARBA" id="ARBA00041063"/>
    </source>
</evidence>
<evidence type="ECO:0000256" key="4">
    <source>
        <dbReference type="ARBA" id="ARBA00022553"/>
    </source>
</evidence>
<dbReference type="Proteomes" id="UP000035170">
    <property type="component" value="Unassembled WGS sequence"/>
</dbReference>
<keyword evidence="4" id="KW-0597">Phosphoprotein</keyword>
<evidence type="ECO:0000256" key="15">
    <source>
        <dbReference type="ARBA" id="ARBA00047570"/>
    </source>
</evidence>
<dbReference type="EMBL" id="JZWI01000014">
    <property type="protein sequence ID" value="KLN55865.1"/>
    <property type="molecule type" value="Genomic_DNA"/>
</dbReference>
<dbReference type="SUPFAM" id="SSF51735">
    <property type="entry name" value="NAD(P)-binding Rossmann-fold domains"/>
    <property type="match status" value="1"/>
</dbReference>
<keyword evidence="10" id="KW-0275">Fatty acid biosynthesis</keyword>
<evidence type="ECO:0000256" key="2">
    <source>
        <dbReference type="ARBA" id="ARBA00005189"/>
    </source>
</evidence>
<keyword evidence="6" id="KW-0521">NADP</keyword>
<gene>
    <name evidence="22" type="primary">fadH3</name>
    <name evidence="22" type="ORF">VPARA_29000</name>
</gene>
<keyword evidence="3" id="KW-0444">Lipid biosynthesis</keyword>
<keyword evidence="8" id="KW-0443">Lipid metabolism</keyword>
<protein>
    <recommendedName>
        <fullName evidence="14">Peroxisomal trans-2-enoyl-CoA reductase</fullName>
        <ecNumber evidence="13">1.3.1.38</ecNumber>
    </recommendedName>
</protein>
<dbReference type="InterPro" id="IPR036291">
    <property type="entry name" value="NAD(P)-bd_dom_sf"/>
</dbReference>
<dbReference type="Gene3D" id="3.40.50.720">
    <property type="entry name" value="NAD(P)-binding Rossmann-like Domain"/>
    <property type="match status" value="1"/>
</dbReference>
<evidence type="ECO:0000256" key="20">
    <source>
        <dbReference type="ARBA" id="ARBA00049559"/>
    </source>
</evidence>
<evidence type="ECO:0000256" key="5">
    <source>
        <dbReference type="ARBA" id="ARBA00022832"/>
    </source>
</evidence>
<evidence type="ECO:0000256" key="21">
    <source>
        <dbReference type="SAM" id="MobiDB-lite"/>
    </source>
</evidence>
<dbReference type="Pfam" id="PF13561">
    <property type="entry name" value="adh_short_C2"/>
    <property type="match status" value="1"/>
</dbReference>
<comment type="catalytic activity">
    <reaction evidence="16">
        <text>(2E)-tetradecenoyl-CoA + NADPH + H(+) = tetradecanoyl-CoA + NADP(+)</text>
        <dbReference type="Rhea" id="RHEA:44968"/>
        <dbReference type="ChEBI" id="CHEBI:15378"/>
        <dbReference type="ChEBI" id="CHEBI:57385"/>
        <dbReference type="ChEBI" id="CHEBI:57783"/>
        <dbReference type="ChEBI" id="CHEBI:58349"/>
        <dbReference type="ChEBI" id="CHEBI:61405"/>
    </reaction>
    <physiologicalReaction direction="left-to-right" evidence="16">
        <dbReference type="Rhea" id="RHEA:44969"/>
    </physiologicalReaction>
</comment>
<dbReference type="AlphaFoldDB" id="A0A0H2MG98"/>
<comment type="pathway">
    <text evidence="2">Lipid metabolism.</text>
</comment>
<keyword evidence="23" id="KW-1185">Reference proteome</keyword>
<reference evidence="22 23" key="1">
    <citation type="submission" date="2015-03" db="EMBL/GenBank/DDBJ databases">
        <title>Genome sequence of Variovorax paradoxus TBEA6.</title>
        <authorList>
            <person name="Poehlein A."/>
            <person name="Schuldes J."/>
            <person name="Wuebbeler J.H."/>
            <person name="Hiessl S."/>
            <person name="Steinbuechel A."/>
            <person name="Daniel R."/>
        </authorList>
    </citation>
    <scope>NUCLEOTIDE SEQUENCE [LARGE SCALE GENOMIC DNA]</scope>
    <source>
        <strain evidence="22 23">TBEA6</strain>
    </source>
</reference>
<evidence type="ECO:0000313" key="23">
    <source>
        <dbReference type="Proteomes" id="UP000035170"/>
    </source>
</evidence>
<evidence type="ECO:0000256" key="13">
    <source>
        <dbReference type="ARBA" id="ARBA00038849"/>
    </source>
</evidence>
<dbReference type="RefSeq" id="WP_047785047.1">
    <property type="nucleotide sequence ID" value="NZ_JZWI01000014.1"/>
</dbReference>
<evidence type="ECO:0000256" key="18">
    <source>
        <dbReference type="ARBA" id="ARBA00049251"/>
    </source>
</evidence>
<dbReference type="PATRIC" id="fig|34073.19.peg.2979"/>